<dbReference type="GO" id="GO:0005524">
    <property type="term" value="F:ATP binding"/>
    <property type="evidence" value="ECO:0007669"/>
    <property type="project" value="UniProtKB-KW"/>
</dbReference>
<comment type="caution">
    <text evidence="12">The sequence shown here is derived from an EMBL/GenBank/DDBJ whole genome shotgun (WGS) entry which is preliminary data.</text>
</comment>
<evidence type="ECO:0000256" key="3">
    <source>
        <dbReference type="ARBA" id="ARBA00022737"/>
    </source>
</evidence>
<comment type="subcellular location">
    <subcellularLocation>
        <location evidence="1">Membrane</location>
        <topology evidence="1">Single-pass membrane protein</topology>
    </subcellularLocation>
</comment>
<dbReference type="EMBL" id="SOFY01000045">
    <property type="protein sequence ID" value="TFC47188.1"/>
    <property type="molecule type" value="Genomic_DNA"/>
</dbReference>
<keyword evidence="8" id="KW-0472">Membrane</keyword>
<proteinExistence type="predicted"/>
<dbReference type="PROSITE" id="PS51459">
    <property type="entry name" value="FIDO"/>
    <property type="match status" value="1"/>
</dbReference>
<feature type="site" description="Important for autoinhibition of adenylyltransferase activity" evidence="10">
    <location>
        <position position="8"/>
    </location>
</feature>
<dbReference type="PANTHER" id="PTHR13504">
    <property type="entry name" value="FIDO DOMAIN-CONTAINING PROTEIN DDB_G0283145"/>
    <property type="match status" value="1"/>
</dbReference>
<keyword evidence="7" id="KW-1133">Transmembrane helix</keyword>
<dbReference type="PANTHER" id="PTHR13504:SF34">
    <property type="entry name" value="PROTEIN ADENYLYLTRANSFERASE FICD"/>
    <property type="match status" value="1"/>
</dbReference>
<evidence type="ECO:0000256" key="4">
    <source>
        <dbReference type="ARBA" id="ARBA00022741"/>
    </source>
</evidence>
<keyword evidence="2" id="KW-0812">Transmembrane</keyword>
<reference evidence="12 13" key="1">
    <citation type="submission" date="2019-03" db="EMBL/GenBank/DDBJ databases">
        <title>Genomics of glacier-inhabiting Cryobacterium strains.</title>
        <authorList>
            <person name="Liu Q."/>
            <person name="Xin Y.-H."/>
        </authorList>
    </citation>
    <scope>NUCLEOTIDE SEQUENCE [LARGE SCALE GENOMIC DNA]</scope>
    <source>
        <strain evidence="13">TMT1-22</strain>
    </source>
</reference>
<dbReference type="Gene3D" id="1.10.3290.10">
    <property type="entry name" value="Fido-like domain"/>
    <property type="match status" value="1"/>
</dbReference>
<evidence type="ECO:0000256" key="10">
    <source>
        <dbReference type="PIRSR" id="PIRSR640198-3"/>
    </source>
</evidence>
<dbReference type="Proteomes" id="UP000297403">
    <property type="component" value="Unassembled WGS sequence"/>
</dbReference>
<feature type="domain" description="Fido" evidence="11">
    <location>
        <begin position="58"/>
        <end position="203"/>
    </location>
</feature>
<evidence type="ECO:0000256" key="6">
    <source>
        <dbReference type="ARBA" id="ARBA00022840"/>
    </source>
</evidence>
<evidence type="ECO:0000256" key="8">
    <source>
        <dbReference type="ARBA" id="ARBA00023136"/>
    </source>
</evidence>
<evidence type="ECO:0000259" key="11">
    <source>
        <dbReference type="PROSITE" id="PS51459"/>
    </source>
</evidence>
<keyword evidence="6 9" id="KW-0067">ATP-binding</keyword>
<gene>
    <name evidence="12" type="ORF">E3O49_08615</name>
</gene>
<organism evidence="12 13">
    <name type="scientific">Cryobacterium shii</name>
    <dbReference type="NCBI Taxonomy" id="1259235"/>
    <lineage>
        <taxon>Bacteria</taxon>
        <taxon>Bacillati</taxon>
        <taxon>Actinomycetota</taxon>
        <taxon>Actinomycetes</taxon>
        <taxon>Micrococcales</taxon>
        <taxon>Microbacteriaceae</taxon>
        <taxon>Cryobacterium</taxon>
    </lineage>
</organism>
<evidence type="ECO:0000313" key="12">
    <source>
        <dbReference type="EMBL" id="TFC47188.1"/>
    </source>
</evidence>
<protein>
    <recommendedName>
        <fullName evidence="11">Fido domain-containing protein</fullName>
    </recommendedName>
</protein>
<dbReference type="InterPro" id="IPR036597">
    <property type="entry name" value="Fido-like_dom_sf"/>
</dbReference>
<dbReference type="InterPro" id="IPR040198">
    <property type="entry name" value="Fido_containing"/>
</dbReference>
<evidence type="ECO:0000256" key="7">
    <source>
        <dbReference type="ARBA" id="ARBA00022989"/>
    </source>
</evidence>
<keyword evidence="4 9" id="KW-0547">Nucleotide-binding</keyword>
<evidence type="ECO:0000256" key="5">
    <source>
        <dbReference type="ARBA" id="ARBA00022803"/>
    </source>
</evidence>
<evidence type="ECO:0000256" key="2">
    <source>
        <dbReference type="ARBA" id="ARBA00022692"/>
    </source>
</evidence>
<evidence type="ECO:0000256" key="1">
    <source>
        <dbReference type="ARBA" id="ARBA00004167"/>
    </source>
</evidence>
<dbReference type="AlphaFoldDB" id="A0AAQ2C6P8"/>
<sequence length="208" mass="23008">MWDAASLEGNPYTLPEVQTLLEGVTVSGHRVYDQNQILALQEAFNYVDTLVGDGTFALTKDVSDEVHRRVAVHEEIESGHFRGEGNVTGGGLVGLGDLGTYQASPPGEHGETLIDEHDRLLRYLYTLPDAREQAITYFCAATRAQFYFDGNKRTSRLMMAGHLMASGFDAISVSARRRLEYNEHLSTLFDTGDATTLMAFIIDCRPEA</sequence>
<evidence type="ECO:0000313" key="13">
    <source>
        <dbReference type="Proteomes" id="UP000297403"/>
    </source>
</evidence>
<dbReference type="InterPro" id="IPR003812">
    <property type="entry name" value="Fido"/>
</dbReference>
<feature type="binding site" evidence="9">
    <location>
        <begin position="149"/>
        <end position="156"/>
    </location>
    <ligand>
        <name>ATP</name>
        <dbReference type="ChEBI" id="CHEBI:30616"/>
    </ligand>
</feature>
<evidence type="ECO:0000256" key="9">
    <source>
        <dbReference type="PIRSR" id="PIRSR640198-2"/>
    </source>
</evidence>
<dbReference type="SUPFAM" id="SSF140931">
    <property type="entry name" value="Fic-like"/>
    <property type="match status" value="1"/>
</dbReference>
<keyword evidence="3" id="KW-0677">Repeat</keyword>
<accession>A0AAQ2C6P8</accession>
<keyword evidence="5" id="KW-0802">TPR repeat</keyword>
<dbReference type="GO" id="GO:0016020">
    <property type="term" value="C:membrane"/>
    <property type="evidence" value="ECO:0007669"/>
    <property type="project" value="UniProtKB-SubCell"/>
</dbReference>
<name>A0AAQ2C6P8_9MICO</name>
<keyword evidence="13" id="KW-1185">Reference proteome</keyword>